<dbReference type="SUPFAM" id="SSF55874">
    <property type="entry name" value="ATPase domain of HSP90 chaperone/DNA topoisomerase II/histidine kinase"/>
    <property type="match status" value="1"/>
</dbReference>
<accession>A0ABU9I0N9</accession>
<dbReference type="PROSITE" id="PS50109">
    <property type="entry name" value="HIS_KIN"/>
    <property type="match status" value="1"/>
</dbReference>
<dbReference type="Proteomes" id="UP001464555">
    <property type="component" value="Unassembled WGS sequence"/>
</dbReference>
<evidence type="ECO:0000256" key="6">
    <source>
        <dbReference type="ARBA" id="ARBA00023012"/>
    </source>
</evidence>
<protein>
    <recommendedName>
        <fullName evidence="2">histidine kinase</fullName>
        <ecNumber evidence="2">2.7.13.3</ecNumber>
    </recommendedName>
</protein>
<evidence type="ECO:0000259" key="8">
    <source>
        <dbReference type="PROSITE" id="PS50109"/>
    </source>
</evidence>
<keyword evidence="7" id="KW-0472">Membrane</keyword>
<dbReference type="InterPro" id="IPR004358">
    <property type="entry name" value="Sig_transdc_His_kin-like_C"/>
</dbReference>
<dbReference type="InterPro" id="IPR005467">
    <property type="entry name" value="His_kinase_dom"/>
</dbReference>
<sequence length="481" mass="54333">MKRSILWVFILMSLCVAGITVFQLYYSYKSYAVESAAFERNINEALNQAVDSTFKDRHNQVLKKLRGWLNDPEFITISCKWNEVQHLTVFNIKQVVPSADGQNDISMSIDYFTERADSLTPKARKIFIDHMIDYVGTELKKGFVWYYTQKLGDSINKAAFSEPQDINQIRRRYKQTLHTRGIDLPFLFDRNKLPENSITTKKVNIAVGRPQKEEWLQATFIDTNAFLMKQMRRLLAGSVGLFVILLLCFWYTAKTLLSQHKLNKMKDDFISNMTHEIHTPLSSILVTAEALKKFRHDEEAQQSYIDIILHQGQKLSALTEEILAGAKMEKAGMPLGDIIEVNAFIKNIIDNGHYKNIEYSGSGQSVSLKVNALHLANAVANLIDNAIKYNTADEPLVTIACTVSNKEVVISVTDNGPGIPDSEKERIFGQFYRIPSGNVHNIKGYGLGLSYVRKVVAAHKGVISVKDNVSSGSIFTIKLPL</sequence>
<evidence type="ECO:0000256" key="3">
    <source>
        <dbReference type="ARBA" id="ARBA00022553"/>
    </source>
</evidence>
<dbReference type="SMART" id="SM00388">
    <property type="entry name" value="HisKA"/>
    <property type="match status" value="1"/>
</dbReference>
<proteinExistence type="predicted"/>
<keyword evidence="7" id="KW-0812">Transmembrane</keyword>
<evidence type="ECO:0000256" key="7">
    <source>
        <dbReference type="SAM" id="Phobius"/>
    </source>
</evidence>
<dbReference type="Pfam" id="PF02518">
    <property type="entry name" value="HATPase_c"/>
    <property type="match status" value="1"/>
</dbReference>
<dbReference type="PRINTS" id="PR00344">
    <property type="entry name" value="BCTRLSENSOR"/>
</dbReference>
<evidence type="ECO:0000313" key="9">
    <source>
        <dbReference type="EMBL" id="MEL1245697.1"/>
    </source>
</evidence>
<reference evidence="9 10" key="1">
    <citation type="submission" date="2024-04" db="EMBL/GenBank/DDBJ databases">
        <title>Flavobacterium sp. DGU11 16S ribosomal RNA gene Genome sequencing and assembly.</title>
        <authorList>
            <person name="Park S."/>
        </authorList>
    </citation>
    <scope>NUCLEOTIDE SEQUENCE [LARGE SCALE GENOMIC DNA]</scope>
    <source>
        <strain evidence="9 10">DGU11</strain>
    </source>
</reference>
<keyword evidence="10" id="KW-1185">Reference proteome</keyword>
<dbReference type="InterPro" id="IPR036890">
    <property type="entry name" value="HATPase_C_sf"/>
</dbReference>
<feature type="transmembrane region" description="Helical" evidence="7">
    <location>
        <begin position="234"/>
        <end position="253"/>
    </location>
</feature>
<keyword evidence="4" id="KW-0808">Transferase</keyword>
<dbReference type="Gene3D" id="1.10.287.130">
    <property type="match status" value="1"/>
</dbReference>
<dbReference type="GO" id="GO:0016301">
    <property type="term" value="F:kinase activity"/>
    <property type="evidence" value="ECO:0007669"/>
    <property type="project" value="UniProtKB-KW"/>
</dbReference>
<keyword evidence="5 9" id="KW-0418">Kinase</keyword>
<feature type="domain" description="Histidine kinase" evidence="8">
    <location>
        <begin position="272"/>
        <end position="481"/>
    </location>
</feature>
<dbReference type="InterPro" id="IPR036097">
    <property type="entry name" value="HisK_dim/P_sf"/>
</dbReference>
<dbReference type="InterPro" id="IPR003594">
    <property type="entry name" value="HATPase_dom"/>
</dbReference>
<dbReference type="SMART" id="SM00387">
    <property type="entry name" value="HATPase_c"/>
    <property type="match status" value="1"/>
</dbReference>
<dbReference type="RefSeq" id="WP_341697990.1">
    <property type="nucleotide sequence ID" value="NZ_JBBYHR010000009.1"/>
</dbReference>
<dbReference type="PANTHER" id="PTHR45453:SF1">
    <property type="entry name" value="PHOSPHATE REGULON SENSOR PROTEIN PHOR"/>
    <property type="match status" value="1"/>
</dbReference>
<dbReference type="Gene3D" id="3.30.565.10">
    <property type="entry name" value="Histidine kinase-like ATPase, C-terminal domain"/>
    <property type="match status" value="1"/>
</dbReference>
<comment type="catalytic activity">
    <reaction evidence="1">
        <text>ATP + protein L-histidine = ADP + protein N-phospho-L-histidine.</text>
        <dbReference type="EC" id="2.7.13.3"/>
    </reaction>
</comment>
<keyword evidence="7" id="KW-1133">Transmembrane helix</keyword>
<dbReference type="InterPro" id="IPR050351">
    <property type="entry name" value="BphY/WalK/GraS-like"/>
</dbReference>
<keyword evidence="3" id="KW-0597">Phosphoprotein</keyword>
<evidence type="ECO:0000256" key="1">
    <source>
        <dbReference type="ARBA" id="ARBA00000085"/>
    </source>
</evidence>
<organism evidence="9 10">
    <name type="scientific">Flavobacterium arundinis</name>
    <dbReference type="NCBI Taxonomy" id="3139143"/>
    <lineage>
        <taxon>Bacteria</taxon>
        <taxon>Pseudomonadati</taxon>
        <taxon>Bacteroidota</taxon>
        <taxon>Flavobacteriia</taxon>
        <taxon>Flavobacteriales</taxon>
        <taxon>Flavobacteriaceae</taxon>
        <taxon>Flavobacterium</taxon>
    </lineage>
</organism>
<evidence type="ECO:0000313" key="10">
    <source>
        <dbReference type="Proteomes" id="UP001464555"/>
    </source>
</evidence>
<name>A0ABU9I0N9_9FLAO</name>
<dbReference type="PANTHER" id="PTHR45453">
    <property type="entry name" value="PHOSPHATE REGULON SENSOR PROTEIN PHOR"/>
    <property type="match status" value="1"/>
</dbReference>
<dbReference type="InterPro" id="IPR003661">
    <property type="entry name" value="HisK_dim/P_dom"/>
</dbReference>
<dbReference type="Pfam" id="PF00512">
    <property type="entry name" value="HisKA"/>
    <property type="match status" value="1"/>
</dbReference>
<comment type="caution">
    <text evidence="9">The sequence shown here is derived from an EMBL/GenBank/DDBJ whole genome shotgun (WGS) entry which is preliminary data.</text>
</comment>
<feature type="transmembrane region" description="Helical" evidence="7">
    <location>
        <begin position="6"/>
        <end position="26"/>
    </location>
</feature>
<dbReference type="CDD" id="cd00075">
    <property type="entry name" value="HATPase"/>
    <property type="match status" value="1"/>
</dbReference>
<dbReference type="EMBL" id="JBBYHR010000009">
    <property type="protein sequence ID" value="MEL1245697.1"/>
    <property type="molecule type" value="Genomic_DNA"/>
</dbReference>
<dbReference type="SUPFAM" id="SSF47384">
    <property type="entry name" value="Homodimeric domain of signal transducing histidine kinase"/>
    <property type="match status" value="1"/>
</dbReference>
<evidence type="ECO:0000256" key="5">
    <source>
        <dbReference type="ARBA" id="ARBA00022777"/>
    </source>
</evidence>
<keyword evidence="6" id="KW-0902">Two-component regulatory system</keyword>
<evidence type="ECO:0000256" key="2">
    <source>
        <dbReference type="ARBA" id="ARBA00012438"/>
    </source>
</evidence>
<dbReference type="EC" id="2.7.13.3" evidence="2"/>
<gene>
    <name evidence="9" type="ORF">AAEO56_15600</name>
</gene>
<evidence type="ECO:0000256" key="4">
    <source>
        <dbReference type="ARBA" id="ARBA00022679"/>
    </source>
</evidence>
<dbReference type="CDD" id="cd00082">
    <property type="entry name" value="HisKA"/>
    <property type="match status" value="1"/>
</dbReference>